<comment type="function">
    <text evidence="1">Involved in the catabolism of quinolinic acid (QA).</text>
</comment>
<dbReference type="GO" id="GO:0009435">
    <property type="term" value="P:NAD+ biosynthetic process"/>
    <property type="evidence" value="ECO:0007669"/>
    <property type="project" value="UniProtKB-UniPathway"/>
</dbReference>
<evidence type="ECO:0000313" key="11">
    <source>
        <dbReference type="Proteomes" id="UP000321570"/>
    </source>
</evidence>
<feature type="compositionally biased region" description="Polar residues" evidence="7">
    <location>
        <begin position="351"/>
        <end position="378"/>
    </location>
</feature>
<dbReference type="Proteomes" id="UP000321570">
    <property type="component" value="Unassembled WGS sequence"/>
</dbReference>
<proteinExistence type="inferred from homology"/>
<feature type="compositionally biased region" description="Polar residues" evidence="7">
    <location>
        <begin position="293"/>
        <end position="305"/>
    </location>
</feature>
<dbReference type="InterPro" id="IPR002638">
    <property type="entry name" value="Quinolinate_PRibosylTrfase_C"/>
</dbReference>
<organism evidence="10 11">
    <name type="scientific">Hymenolepis diminuta</name>
    <name type="common">Rat tapeworm</name>
    <dbReference type="NCBI Taxonomy" id="6216"/>
    <lineage>
        <taxon>Eukaryota</taxon>
        <taxon>Metazoa</taxon>
        <taxon>Spiralia</taxon>
        <taxon>Lophotrochozoa</taxon>
        <taxon>Platyhelminthes</taxon>
        <taxon>Cestoda</taxon>
        <taxon>Eucestoda</taxon>
        <taxon>Cyclophyllidea</taxon>
        <taxon>Hymenolepididae</taxon>
        <taxon>Hymenolepis</taxon>
    </lineage>
</organism>
<dbReference type="GO" id="GO:0004514">
    <property type="term" value="F:nicotinate-nucleotide diphosphorylase (carboxylating) activity"/>
    <property type="evidence" value="ECO:0007669"/>
    <property type="project" value="InterPro"/>
</dbReference>
<dbReference type="AlphaFoldDB" id="A0A564YLP1"/>
<feature type="compositionally biased region" description="Low complexity" evidence="7">
    <location>
        <begin position="461"/>
        <end position="490"/>
    </location>
</feature>
<dbReference type="Pfam" id="PF02749">
    <property type="entry name" value="QRPTase_N"/>
    <property type="match status" value="1"/>
</dbReference>
<dbReference type="UniPathway" id="UPA00253"/>
<dbReference type="PANTHER" id="PTHR32179:SF3">
    <property type="entry name" value="NICOTINATE-NUCLEOTIDE PYROPHOSPHORYLASE [CARBOXYLATING]"/>
    <property type="match status" value="1"/>
</dbReference>
<keyword evidence="5" id="KW-0808">Transferase</keyword>
<dbReference type="InterPro" id="IPR036068">
    <property type="entry name" value="Nicotinate_pribotase-like_C"/>
</dbReference>
<dbReference type="InterPro" id="IPR027277">
    <property type="entry name" value="NadC/ModD"/>
</dbReference>
<dbReference type="GO" id="GO:0005737">
    <property type="term" value="C:cytoplasm"/>
    <property type="evidence" value="ECO:0007669"/>
    <property type="project" value="TreeGrafter"/>
</dbReference>
<evidence type="ECO:0000256" key="3">
    <source>
        <dbReference type="ARBA" id="ARBA00009400"/>
    </source>
</evidence>
<dbReference type="GO" id="GO:0034213">
    <property type="term" value="P:quinolinate catabolic process"/>
    <property type="evidence" value="ECO:0007669"/>
    <property type="project" value="TreeGrafter"/>
</dbReference>
<keyword evidence="4" id="KW-0328">Glycosyltransferase</keyword>
<sequence length="528" mass="57656">MTCDSRHLAKSLLSTWLLEETSGNFSAYDLQDPNTVLNISLKNIGILAGVPHVEAVVEHYNCSVEWHLTEGTTTIAENQKVATIYGAPSDLVRCELLVKTILSRASSIATYAKRFKDLLSKLSWKGELVSPFVNTPGFALVEENAVFAAGVPSSRKPSSFVLPSCHVIAAGGICKAINSIKTRAGINASITLECNNYELALAGAKNGANCIRFIDLNAKDLEKYSKLLKAAKSSVIIEASVDLNESNLKEFALPNVDVLTTPKLFNGYPLIDVVLRYEVLKDPEQIQKRKVASSLQKSTDNNGSANVIKIAGPKEISTKRQKTDSSPANFAATHQSPRPKTSPASAKKTGANFNRPVNRSQSSASVISRNQGRQSPKVSVSEGAMKSPHPIYSPGRQLPRRHQQAHDSRRITPSFRPTYQGLINANPSSIEGAGVNRSLQQQQQAANAFIQQARMITLMSQQQPQQQQQQQRNQSLMGQGQQQQQQQPWQSIMGGPPPQQSYGGICRNCGTQFLQGQPYCNNCRAPLH</sequence>
<feature type="compositionally biased region" description="Polar residues" evidence="7">
    <location>
        <begin position="324"/>
        <end position="344"/>
    </location>
</feature>
<evidence type="ECO:0000256" key="4">
    <source>
        <dbReference type="ARBA" id="ARBA00022676"/>
    </source>
</evidence>
<feature type="domain" description="Quinolinate phosphoribosyl transferase C-terminal" evidence="8">
    <location>
        <begin position="108"/>
        <end position="275"/>
    </location>
</feature>
<reference evidence="10 11" key="1">
    <citation type="submission" date="2019-07" db="EMBL/GenBank/DDBJ databases">
        <authorList>
            <person name="Jastrzebski P J."/>
            <person name="Paukszto L."/>
            <person name="Jastrzebski P J."/>
        </authorList>
    </citation>
    <scope>NUCLEOTIDE SEQUENCE [LARGE SCALE GENOMIC DNA]</scope>
    <source>
        <strain evidence="10 11">WMS-il1</strain>
    </source>
</reference>
<evidence type="ECO:0000256" key="2">
    <source>
        <dbReference type="ARBA" id="ARBA00004790"/>
    </source>
</evidence>
<name>A0A564YLP1_HYMDI</name>
<dbReference type="SUPFAM" id="SSF51690">
    <property type="entry name" value="Nicotinate/Quinolinate PRTase C-terminal domain-like"/>
    <property type="match status" value="1"/>
</dbReference>
<evidence type="ECO:0000256" key="7">
    <source>
        <dbReference type="SAM" id="MobiDB-lite"/>
    </source>
</evidence>
<keyword evidence="11" id="KW-1185">Reference proteome</keyword>
<protein>
    <recommendedName>
        <fullName evidence="6">Quinolinate phosphoribosyltransferase [decarboxylating]</fullName>
    </recommendedName>
</protein>
<feature type="domain" description="Quinolinate phosphoribosyl transferase N-terminal" evidence="9">
    <location>
        <begin position="27"/>
        <end position="106"/>
    </location>
</feature>
<comment type="pathway">
    <text evidence="2">Cofactor biosynthesis; NAD(+) biosynthesis.</text>
</comment>
<dbReference type="Gene3D" id="3.90.1170.20">
    <property type="entry name" value="Quinolinate phosphoribosyl transferase, N-terminal domain"/>
    <property type="match status" value="1"/>
</dbReference>
<dbReference type="Gene3D" id="3.20.20.70">
    <property type="entry name" value="Aldolase class I"/>
    <property type="match status" value="1"/>
</dbReference>
<dbReference type="InterPro" id="IPR037128">
    <property type="entry name" value="Quinolinate_PRibosylTase_N_sf"/>
</dbReference>
<dbReference type="EMBL" id="CABIJS010000244">
    <property type="protein sequence ID" value="VUZ47484.1"/>
    <property type="molecule type" value="Genomic_DNA"/>
</dbReference>
<evidence type="ECO:0000259" key="8">
    <source>
        <dbReference type="Pfam" id="PF01729"/>
    </source>
</evidence>
<feature type="region of interest" description="Disordered" evidence="7">
    <location>
        <begin position="291"/>
        <end position="418"/>
    </location>
</feature>
<accession>A0A564YLP1</accession>
<evidence type="ECO:0000256" key="1">
    <source>
        <dbReference type="ARBA" id="ARBA00003237"/>
    </source>
</evidence>
<dbReference type="PANTHER" id="PTHR32179">
    <property type="entry name" value="NICOTINATE-NUCLEOTIDE PYROPHOSPHORYLASE [CARBOXYLATING]"/>
    <property type="match status" value="1"/>
</dbReference>
<gene>
    <name evidence="10" type="ORF">WMSIL1_LOCUS7103</name>
</gene>
<evidence type="ECO:0000313" key="10">
    <source>
        <dbReference type="EMBL" id="VUZ47484.1"/>
    </source>
</evidence>
<evidence type="ECO:0000259" key="9">
    <source>
        <dbReference type="Pfam" id="PF02749"/>
    </source>
</evidence>
<evidence type="ECO:0000256" key="5">
    <source>
        <dbReference type="ARBA" id="ARBA00022679"/>
    </source>
</evidence>
<comment type="similarity">
    <text evidence="3">Belongs to the NadC/ModD family.</text>
</comment>
<dbReference type="InterPro" id="IPR022412">
    <property type="entry name" value="Quinolinate_PRibosylTrfase_N"/>
</dbReference>
<dbReference type="InterPro" id="IPR013785">
    <property type="entry name" value="Aldolase_TIM"/>
</dbReference>
<evidence type="ECO:0000256" key="6">
    <source>
        <dbReference type="ARBA" id="ARBA00033102"/>
    </source>
</evidence>
<dbReference type="SUPFAM" id="SSF54675">
    <property type="entry name" value="Nicotinate/Quinolinate PRTase N-terminal domain-like"/>
    <property type="match status" value="1"/>
</dbReference>
<feature type="region of interest" description="Disordered" evidence="7">
    <location>
        <begin position="461"/>
        <end position="498"/>
    </location>
</feature>
<dbReference type="Pfam" id="PF01729">
    <property type="entry name" value="QRPTase_C"/>
    <property type="match status" value="1"/>
</dbReference>